<organism evidence="1 2">
    <name type="scientific">Trichonephila clavipes</name>
    <name type="common">Golden silk orbweaver</name>
    <name type="synonym">Nephila clavipes</name>
    <dbReference type="NCBI Taxonomy" id="2585209"/>
    <lineage>
        <taxon>Eukaryota</taxon>
        <taxon>Metazoa</taxon>
        <taxon>Ecdysozoa</taxon>
        <taxon>Arthropoda</taxon>
        <taxon>Chelicerata</taxon>
        <taxon>Arachnida</taxon>
        <taxon>Araneae</taxon>
        <taxon>Araneomorphae</taxon>
        <taxon>Entelegynae</taxon>
        <taxon>Araneoidea</taxon>
        <taxon>Nephilidae</taxon>
        <taxon>Trichonephila</taxon>
    </lineage>
</organism>
<comment type="caution">
    <text evidence="1">The sequence shown here is derived from an EMBL/GenBank/DDBJ whole genome shotgun (WGS) entry which is preliminary data.</text>
</comment>
<protein>
    <submittedName>
        <fullName evidence="1">Uncharacterized protein</fullName>
    </submittedName>
</protein>
<gene>
    <name evidence="1" type="ORF">TNCV_2840301</name>
</gene>
<reference evidence="1" key="1">
    <citation type="submission" date="2020-08" db="EMBL/GenBank/DDBJ databases">
        <title>Multicomponent nature underlies the extraordinary mechanical properties of spider dragline silk.</title>
        <authorList>
            <person name="Kono N."/>
            <person name="Nakamura H."/>
            <person name="Mori M."/>
            <person name="Yoshida Y."/>
            <person name="Ohtoshi R."/>
            <person name="Malay A.D."/>
            <person name="Moran D.A.P."/>
            <person name="Tomita M."/>
            <person name="Numata K."/>
            <person name="Arakawa K."/>
        </authorList>
    </citation>
    <scope>NUCLEOTIDE SEQUENCE</scope>
</reference>
<proteinExistence type="predicted"/>
<dbReference type="EMBL" id="BMAU01021198">
    <property type="protein sequence ID" value="GFX97470.1"/>
    <property type="molecule type" value="Genomic_DNA"/>
</dbReference>
<name>A0A8X6RW09_TRICX</name>
<evidence type="ECO:0000313" key="2">
    <source>
        <dbReference type="Proteomes" id="UP000887159"/>
    </source>
</evidence>
<keyword evidence="2" id="KW-1185">Reference proteome</keyword>
<dbReference type="Proteomes" id="UP000887159">
    <property type="component" value="Unassembled WGS sequence"/>
</dbReference>
<sequence length="78" mass="8471">MSVTANLLTSHYEAVRRLLVTDIVILSRSQVTRTTFELASTSPNFHTAPMGERLGLDRLNAYQPPLHSGSSAVQGSNS</sequence>
<evidence type="ECO:0000313" key="1">
    <source>
        <dbReference type="EMBL" id="GFX97470.1"/>
    </source>
</evidence>
<dbReference type="AlphaFoldDB" id="A0A8X6RW09"/>
<accession>A0A8X6RW09</accession>